<evidence type="ECO:0000313" key="3">
    <source>
        <dbReference type="Proteomes" id="UP000827986"/>
    </source>
</evidence>
<reference evidence="2" key="1">
    <citation type="submission" date="2021-09" db="EMBL/GenBank/DDBJ databases">
        <title>The genome of Mauremys mutica provides insights into the evolution of semi-aquatic lifestyle.</title>
        <authorList>
            <person name="Gong S."/>
            <person name="Gao Y."/>
        </authorList>
    </citation>
    <scope>NUCLEOTIDE SEQUENCE</scope>
    <source>
        <strain evidence="2">MM-2020</strain>
        <tissue evidence="2">Muscle</tissue>
    </source>
</reference>
<organism evidence="2 3">
    <name type="scientific">Mauremys mutica</name>
    <name type="common">yellowpond turtle</name>
    <dbReference type="NCBI Taxonomy" id="74926"/>
    <lineage>
        <taxon>Eukaryota</taxon>
        <taxon>Metazoa</taxon>
        <taxon>Chordata</taxon>
        <taxon>Craniata</taxon>
        <taxon>Vertebrata</taxon>
        <taxon>Euteleostomi</taxon>
        <taxon>Archelosauria</taxon>
        <taxon>Testudinata</taxon>
        <taxon>Testudines</taxon>
        <taxon>Cryptodira</taxon>
        <taxon>Durocryptodira</taxon>
        <taxon>Testudinoidea</taxon>
        <taxon>Geoemydidae</taxon>
        <taxon>Geoemydinae</taxon>
        <taxon>Mauremys</taxon>
    </lineage>
</organism>
<gene>
    <name evidence="2" type="ORF">KIL84_001912</name>
</gene>
<accession>A0A9D3XJB5</accession>
<proteinExistence type="predicted"/>
<comment type="caution">
    <text evidence="2">The sequence shown here is derived from an EMBL/GenBank/DDBJ whole genome shotgun (WGS) entry which is preliminary data.</text>
</comment>
<protein>
    <submittedName>
        <fullName evidence="2">Uncharacterized protein</fullName>
    </submittedName>
</protein>
<evidence type="ECO:0000313" key="2">
    <source>
        <dbReference type="EMBL" id="KAH1180978.1"/>
    </source>
</evidence>
<evidence type="ECO:0000256" key="1">
    <source>
        <dbReference type="SAM" id="MobiDB-lite"/>
    </source>
</evidence>
<keyword evidence="3" id="KW-1185">Reference proteome</keyword>
<name>A0A9D3XJB5_9SAUR</name>
<dbReference type="Proteomes" id="UP000827986">
    <property type="component" value="Unassembled WGS sequence"/>
</dbReference>
<sequence>MVCPRGALPACPVTPSRPQQVQLGPRPAVCREAPVTEQEWGQHVDPEGRITHLDGLKRRIFAGVRAGPVGGAGPVGDSCAWELGPWREGAQAGRRG</sequence>
<dbReference type="EMBL" id="JAHDVG010000469">
    <property type="protein sequence ID" value="KAH1180978.1"/>
    <property type="molecule type" value="Genomic_DNA"/>
</dbReference>
<feature type="region of interest" description="Disordered" evidence="1">
    <location>
        <begin position="73"/>
        <end position="96"/>
    </location>
</feature>
<dbReference type="AlphaFoldDB" id="A0A9D3XJB5"/>